<proteinExistence type="predicted"/>
<feature type="compositionally biased region" description="Basic residues" evidence="1">
    <location>
        <begin position="45"/>
        <end position="55"/>
    </location>
</feature>
<evidence type="ECO:0000256" key="1">
    <source>
        <dbReference type="SAM" id="MobiDB-lite"/>
    </source>
</evidence>
<reference evidence="2" key="1">
    <citation type="journal article" date="2020" name="Fungal Divers.">
        <title>Resolving the Mortierellaceae phylogeny through synthesis of multi-gene phylogenetics and phylogenomics.</title>
        <authorList>
            <person name="Vandepol N."/>
            <person name="Liber J."/>
            <person name="Desiro A."/>
            <person name="Na H."/>
            <person name="Kennedy M."/>
            <person name="Barry K."/>
            <person name="Grigoriev I.V."/>
            <person name="Miller A.N."/>
            <person name="O'Donnell K."/>
            <person name="Stajich J.E."/>
            <person name="Bonito G."/>
        </authorList>
    </citation>
    <scope>NUCLEOTIDE SEQUENCE</scope>
    <source>
        <strain evidence="2">BC1065</strain>
    </source>
</reference>
<feature type="non-terminal residue" evidence="2">
    <location>
        <position position="1"/>
    </location>
</feature>
<feature type="region of interest" description="Disordered" evidence="1">
    <location>
        <begin position="29"/>
        <end position="55"/>
    </location>
</feature>
<name>A0A9P6TUX2_9FUNG</name>
<gene>
    <name evidence="2" type="ORF">DFQ27_001814</name>
</gene>
<protein>
    <submittedName>
        <fullName evidence="2">Uncharacterized protein</fullName>
    </submittedName>
</protein>
<dbReference type="EMBL" id="JAAAJB010001635">
    <property type="protein sequence ID" value="KAG0247604.1"/>
    <property type="molecule type" value="Genomic_DNA"/>
</dbReference>
<accession>A0A9P6TUX2</accession>
<dbReference type="AlphaFoldDB" id="A0A9P6TUX2"/>
<feature type="non-terminal residue" evidence="2">
    <location>
        <position position="55"/>
    </location>
</feature>
<comment type="caution">
    <text evidence="2">The sequence shown here is derived from an EMBL/GenBank/DDBJ whole genome shotgun (WGS) entry which is preliminary data.</text>
</comment>
<evidence type="ECO:0000313" key="2">
    <source>
        <dbReference type="EMBL" id="KAG0247604.1"/>
    </source>
</evidence>
<evidence type="ECO:0000313" key="3">
    <source>
        <dbReference type="Proteomes" id="UP000807716"/>
    </source>
</evidence>
<organism evidence="2 3">
    <name type="scientific">Actinomortierella ambigua</name>
    <dbReference type="NCBI Taxonomy" id="1343610"/>
    <lineage>
        <taxon>Eukaryota</taxon>
        <taxon>Fungi</taxon>
        <taxon>Fungi incertae sedis</taxon>
        <taxon>Mucoromycota</taxon>
        <taxon>Mortierellomycotina</taxon>
        <taxon>Mortierellomycetes</taxon>
        <taxon>Mortierellales</taxon>
        <taxon>Mortierellaceae</taxon>
        <taxon>Actinomortierella</taxon>
    </lineage>
</organism>
<keyword evidence="3" id="KW-1185">Reference proteome</keyword>
<dbReference type="Proteomes" id="UP000807716">
    <property type="component" value="Unassembled WGS sequence"/>
</dbReference>
<sequence length="55" mass="6455">RQMMDEDDAIPEITLDILTNNYVEDLKQHEQSGHVASMMDERRKTTPRRIPKTLS</sequence>